<dbReference type="PANTHER" id="PTHR45964">
    <property type="entry name" value="WSCD FAMILY MEMBER CG9164"/>
    <property type="match status" value="1"/>
</dbReference>
<organism evidence="4 5">
    <name type="scientific">Cudoniella acicularis</name>
    <dbReference type="NCBI Taxonomy" id="354080"/>
    <lineage>
        <taxon>Eukaryota</taxon>
        <taxon>Fungi</taxon>
        <taxon>Dikarya</taxon>
        <taxon>Ascomycota</taxon>
        <taxon>Pezizomycotina</taxon>
        <taxon>Leotiomycetes</taxon>
        <taxon>Helotiales</taxon>
        <taxon>Tricladiaceae</taxon>
        <taxon>Cudoniella</taxon>
    </lineage>
</organism>
<evidence type="ECO:0000256" key="1">
    <source>
        <dbReference type="ARBA" id="ARBA00022737"/>
    </source>
</evidence>
<dbReference type="Pfam" id="PF25485">
    <property type="entry name" value="DUF7908"/>
    <property type="match status" value="1"/>
</dbReference>
<name>A0A8H4R692_9HELO</name>
<dbReference type="PANTHER" id="PTHR45964:SF9">
    <property type="entry name" value="SULFOTRANSFERASE"/>
    <property type="match status" value="1"/>
</dbReference>
<feature type="domain" description="WSC" evidence="3">
    <location>
        <begin position="1"/>
        <end position="66"/>
    </location>
</feature>
<sequence>MSVEVCAIDCAGYTYFGLEEGVTCYCGNVIEASGVLTSPSDCSFACTGNAEETCGGELSLEIYRYGFQPSSSSRASTSSSSTSTGTICSSFTTSTGHSSSTSTVSTTTALPSLTIVPIVGAYTYIGCYTDAANRALTAATIVDYPNMSLEDCSADCTGYTYFGVENSGEYNILYYNIGVHAEFRHIDKFFYIHKCTEWPKLNSEYKLLHNGTHWPSKFHFYDYLVTYYKFYVCPPSSLPSTPTQLYAQIKISSPTKLKNKRTTTFMQLVDGFVSTIPSYNAATLFTVTPDGRLSARASLYAYATTAGVNSLASQLQFGPDDPTQIDTKFGSSGSLLMWTNASFPAGSAIFTLPNVVGANLWTAYNGEVPEGQSQVFIQVLPLGSDAASGGSSGGSPSGQSVGGEGGGGGANGPVDRPGSSSSSLQSSTTTAPNSVSSDPAPGNSVSNSQPTQTSSPSSSAAIRPQSSTSDNAQSTSAPNPKSLDSPITSSSVSVTVNSLAVPVPQGPVSQSQS</sequence>
<dbReference type="PROSITE" id="PS51212">
    <property type="entry name" value="WSC"/>
    <property type="match status" value="1"/>
</dbReference>
<reference evidence="4 5" key="1">
    <citation type="submission" date="2020-03" db="EMBL/GenBank/DDBJ databases">
        <title>Draft Genome Sequence of Cudoniella acicularis.</title>
        <authorList>
            <person name="Buettner E."/>
            <person name="Kellner H."/>
        </authorList>
    </citation>
    <scope>NUCLEOTIDE SEQUENCE [LARGE SCALE GENOMIC DNA]</scope>
    <source>
        <strain evidence="4 5">DSM 108380</strain>
    </source>
</reference>
<dbReference type="EMBL" id="JAAMPI010001778">
    <property type="protein sequence ID" value="KAF4624077.1"/>
    <property type="molecule type" value="Genomic_DNA"/>
</dbReference>
<evidence type="ECO:0000313" key="5">
    <source>
        <dbReference type="Proteomes" id="UP000566819"/>
    </source>
</evidence>
<evidence type="ECO:0000256" key="2">
    <source>
        <dbReference type="SAM" id="MobiDB-lite"/>
    </source>
</evidence>
<protein>
    <recommendedName>
        <fullName evidence="3">WSC domain-containing protein</fullName>
    </recommendedName>
</protein>
<feature type="compositionally biased region" description="Gly residues" evidence="2">
    <location>
        <begin position="390"/>
        <end position="411"/>
    </location>
</feature>
<dbReference type="InterPro" id="IPR002889">
    <property type="entry name" value="WSC_carb-bd"/>
</dbReference>
<dbReference type="InterPro" id="IPR057230">
    <property type="entry name" value="DUF7908"/>
</dbReference>
<dbReference type="Proteomes" id="UP000566819">
    <property type="component" value="Unassembled WGS sequence"/>
</dbReference>
<evidence type="ECO:0000259" key="3">
    <source>
        <dbReference type="PROSITE" id="PS51212"/>
    </source>
</evidence>
<comment type="caution">
    <text evidence="4">The sequence shown here is derived from an EMBL/GenBank/DDBJ whole genome shotgun (WGS) entry which is preliminary data.</text>
</comment>
<feature type="compositionally biased region" description="Polar residues" evidence="2">
    <location>
        <begin position="470"/>
        <end position="479"/>
    </location>
</feature>
<dbReference type="InterPro" id="IPR051589">
    <property type="entry name" value="Sialate-O-sulfotransferase"/>
</dbReference>
<dbReference type="AlphaFoldDB" id="A0A8H4R692"/>
<dbReference type="OrthoDB" id="5985073at2759"/>
<accession>A0A8H4R692</accession>
<gene>
    <name evidence="4" type="ORF">G7Y89_g14098</name>
</gene>
<dbReference type="Pfam" id="PF01822">
    <property type="entry name" value="WSC"/>
    <property type="match status" value="2"/>
</dbReference>
<feature type="compositionally biased region" description="Low complexity" evidence="2">
    <location>
        <begin position="419"/>
        <end position="430"/>
    </location>
</feature>
<dbReference type="SMART" id="SM00321">
    <property type="entry name" value="WSC"/>
    <property type="match status" value="2"/>
</dbReference>
<keyword evidence="5" id="KW-1185">Reference proteome</keyword>
<feature type="region of interest" description="Disordered" evidence="2">
    <location>
        <begin position="385"/>
        <end position="492"/>
    </location>
</feature>
<feature type="compositionally biased region" description="Low complexity" evidence="2">
    <location>
        <begin position="444"/>
        <end position="469"/>
    </location>
</feature>
<keyword evidence="1" id="KW-0677">Repeat</keyword>
<feature type="compositionally biased region" description="Low complexity" evidence="2">
    <location>
        <begin position="482"/>
        <end position="492"/>
    </location>
</feature>
<evidence type="ECO:0000313" key="4">
    <source>
        <dbReference type="EMBL" id="KAF4624077.1"/>
    </source>
</evidence>
<proteinExistence type="predicted"/>